<dbReference type="AlphaFoldDB" id="A0A450UA17"/>
<name>A0A450UA17_9GAMM</name>
<dbReference type="EMBL" id="CAADFN010000004">
    <property type="protein sequence ID" value="VFK13730.1"/>
    <property type="molecule type" value="Genomic_DNA"/>
</dbReference>
<dbReference type="EMBL" id="CAADFF010000003">
    <property type="protein sequence ID" value="VFJ86474.1"/>
    <property type="molecule type" value="Genomic_DNA"/>
</dbReference>
<evidence type="ECO:0000313" key="3">
    <source>
        <dbReference type="EMBL" id="VFK13730.1"/>
    </source>
</evidence>
<sequence length="40" mass="4986">MELEPLYRVCRRLQRLKNDGVHEYGKEIFQVRERFDASFR</sequence>
<dbReference type="EMBL" id="CAADFH010000006">
    <property type="protein sequence ID" value="VFJ88959.1"/>
    <property type="molecule type" value="Genomic_DNA"/>
</dbReference>
<proteinExistence type="predicted"/>
<gene>
    <name evidence="2" type="ORF">BECKLFY1418A_GA0070994_10067</name>
    <name evidence="1" type="ORF">BECKLFY1418B_GA0070995_100347</name>
    <name evidence="3" type="ORF">BECKLFY1418C_GA0070996_100422</name>
</gene>
<evidence type="ECO:0000313" key="1">
    <source>
        <dbReference type="EMBL" id="VFJ86474.1"/>
    </source>
</evidence>
<protein>
    <submittedName>
        <fullName evidence="2">Uncharacterized protein</fullName>
    </submittedName>
</protein>
<evidence type="ECO:0000313" key="2">
    <source>
        <dbReference type="EMBL" id="VFJ88959.1"/>
    </source>
</evidence>
<reference evidence="2" key="1">
    <citation type="submission" date="2019-02" db="EMBL/GenBank/DDBJ databases">
        <authorList>
            <person name="Gruber-Vodicka R. H."/>
            <person name="Seah K. B. B."/>
        </authorList>
    </citation>
    <scope>NUCLEOTIDE SEQUENCE</scope>
    <source>
        <strain evidence="3">BECK_BY7</strain>
        <strain evidence="2">BECK_M6</strain>
        <strain evidence="1">BECK_M7</strain>
    </source>
</reference>
<organism evidence="2">
    <name type="scientific">Candidatus Kentrum sp. LFY</name>
    <dbReference type="NCBI Taxonomy" id="2126342"/>
    <lineage>
        <taxon>Bacteria</taxon>
        <taxon>Pseudomonadati</taxon>
        <taxon>Pseudomonadota</taxon>
        <taxon>Gammaproteobacteria</taxon>
        <taxon>Candidatus Kentrum</taxon>
    </lineage>
</organism>
<accession>A0A450UA17</accession>